<feature type="compositionally biased region" description="Polar residues" evidence="1">
    <location>
        <begin position="99"/>
        <end position="113"/>
    </location>
</feature>
<dbReference type="STRING" id="404692.A0A0J6YNF7"/>
<feature type="region of interest" description="Disordered" evidence="1">
    <location>
        <begin position="1"/>
        <end position="162"/>
    </location>
</feature>
<dbReference type="EMBL" id="DS028101">
    <property type="protein sequence ID" value="KMP10201.1"/>
    <property type="molecule type" value="Genomic_DNA"/>
</dbReference>
<proteinExistence type="predicted"/>
<dbReference type="InterPro" id="IPR021842">
    <property type="entry name" value="DUF3435"/>
</dbReference>
<reference evidence="3" key="1">
    <citation type="journal article" date="2010" name="Genome Res.">
        <title>Population genomic sequencing of Coccidioides fungi reveals recent hybridization and transposon control.</title>
        <authorList>
            <person name="Neafsey D.E."/>
            <person name="Barker B.M."/>
            <person name="Sharpton T.J."/>
            <person name="Stajich J.E."/>
            <person name="Park D.J."/>
            <person name="Whiston E."/>
            <person name="Hung C.-Y."/>
            <person name="McMahan C."/>
            <person name="White J."/>
            <person name="Sykes S."/>
            <person name="Heiman D."/>
            <person name="Young S."/>
            <person name="Zeng Q."/>
            <person name="Abouelleil A."/>
            <person name="Aftuck L."/>
            <person name="Bessette D."/>
            <person name="Brown A."/>
            <person name="FitzGerald M."/>
            <person name="Lui A."/>
            <person name="Macdonald J.P."/>
            <person name="Priest M."/>
            <person name="Orbach M.J."/>
            <person name="Galgiani J.N."/>
            <person name="Kirkland T.N."/>
            <person name="Cole G.T."/>
            <person name="Birren B.W."/>
            <person name="Henn M.R."/>
            <person name="Taylor J.W."/>
            <person name="Rounsley S.D."/>
        </authorList>
    </citation>
    <scope>NUCLEOTIDE SEQUENCE [LARGE SCALE GENOMIC DNA]</scope>
    <source>
        <strain evidence="3">RMSCC 2394</strain>
    </source>
</reference>
<accession>A0A0J6YNF7</accession>
<dbReference type="Pfam" id="PF11917">
    <property type="entry name" value="DUF3435"/>
    <property type="match status" value="1"/>
</dbReference>
<dbReference type="Proteomes" id="UP000054565">
    <property type="component" value="Unassembled WGS sequence"/>
</dbReference>
<dbReference type="PANTHER" id="PTHR37535">
    <property type="entry name" value="FLUG DOMAIN PROTEIN"/>
    <property type="match status" value="1"/>
</dbReference>
<sequence length="761" mass="86618">MGEASKTTNHDFGGQDLQNGLPLPRFDSTSAARSLCSPAAMSLSPTTSQASPTTSCPPAPMARPRSSRGVARSYQEDSDDETSNVSFHLNRSDDDGYQSDLTEPSVRSANSSKTSRRGRPRRVCVPSMDSGPEGTSSPDRFRLPYNDDPDDTDENLSDVPSDFGGSVATKALRRRVVDRWKLYCAKKARRTVNPKWNCPKEALRQASANDVHLFFNWVLGKLKRGKNGRRLPGIKVRDSLDTDWKYFLGFYKKETGSLMSEQMRNKILNGKRYLAEKYGLRMQPRDNAPVYIEDMVPYNETILQTQEKRFHLGLQRLLLCFYNMLGLFTVNRKTAILEIQYKDLKLSVQRNPHGGPPVPTVDFTPTCIKNKFGMKKLPHVFLFGFLFHAEAFENPTLKTMDDVRRLLPAAGCQELELPLKQEMDEWYLFPKVVVVGGQIRILRDTPMTLGSNLKITSEIHGWLNPFYTHQFRHGGGKLLDESGFVSGAQMNVIMNHASMNTFIKHYRIRRHANLQEVMCGLDPDREWERALTGQNRLRDRRRPRHLTAAEKDLVEQMPELQALIRTHQETREMLARTGDPALQLVVGNLERDIINTRQRLRYKLRNEVRQGFSRKQAVVDIEHQLSGTAIHTEPAQQPADRVFDIPPEQMYLLECLMSVPTSDSLDDEWQRRNKAVEAVRQYCDFTEGGPLRGRLPRKAPDGNASGLDGETKILRECPSSALTRDDKSRALVEHIRDAPKPEACFQCRKKYTSFMPSGYTV</sequence>
<organism evidence="2 3">
    <name type="scientific">Coccidioides immitis RMSCC 2394</name>
    <dbReference type="NCBI Taxonomy" id="404692"/>
    <lineage>
        <taxon>Eukaryota</taxon>
        <taxon>Fungi</taxon>
        <taxon>Dikarya</taxon>
        <taxon>Ascomycota</taxon>
        <taxon>Pezizomycotina</taxon>
        <taxon>Eurotiomycetes</taxon>
        <taxon>Eurotiomycetidae</taxon>
        <taxon>Onygenales</taxon>
        <taxon>Onygenaceae</taxon>
        <taxon>Coccidioides</taxon>
    </lineage>
</organism>
<name>A0A0J6YNF7_COCIT</name>
<evidence type="ECO:0000313" key="3">
    <source>
        <dbReference type="Proteomes" id="UP000054565"/>
    </source>
</evidence>
<feature type="compositionally biased region" description="Acidic residues" evidence="1">
    <location>
        <begin position="147"/>
        <end position="156"/>
    </location>
</feature>
<dbReference type="OrthoDB" id="4206656at2759"/>
<dbReference type="PANTHER" id="PTHR37535:SF2">
    <property type="entry name" value="FINGER DOMAIN PROTEIN, PUTATIVE (AFU_ORTHOLOGUE AFUA_6G09300)-RELATED"/>
    <property type="match status" value="1"/>
</dbReference>
<feature type="compositionally biased region" description="Low complexity" evidence="1">
    <location>
        <begin position="42"/>
        <end position="54"/>
    </location>
</feature>
<protein>
    <submittedName>
        <fullName evidence="2">Uncharacterized protein</fullName>
    </submittedName>
</protein>
<evidence type="ECO:0000313" key="2">
    <source>
        <dbReference type="EMBL" id="KMP10201.1"/>
    </source>
</evidence>
<evidence type="ECO:0000256" key="1">
    <source>
        <dbReference type="SAM" id="MobiDB-lite"/>
    </source>
</evidence>
<gene>
    <name evidence="2" type="ORF">CIRG_09882</name>
</gene>
<dbReference type="AlphaFoldDB" id="A0A0J6YNF7"/>